<dbReference type="AlphaFoldDB" id="A0AA88XEX6"/>
<dbReference type="InterPro" id="IPR000477">
    <property type="entry name" value="RT_dom"/>
</dbReference>
<organism evidence="2 3">
    <name type="scientific">Pinctada imbricata</name>
    <name type="common">Atlantic pearl-oyster</name>
    <name type="synonym">Pinctada martensii</name>
    <dbReference type="NCBI Taxonomy" id="66713"/>
    <lineage>
        <taxon>Eukaryota</taxon>
        <taxon>Metazoa</taxon>
        <taxon>Spiralia</taxon>
        <taxon>Lophotrochozoa</taxon>
        <taxon>Mollusca</taxon>
        <taxon>Bivalvia</taxon>
        <taxon>Autobranchia</taxon>
        <taxon>Pteriomorphia</taxon>
        <taxon>Pterioida</taxon>
        <taxon>Pterioidea</taxon>
        <taxon>Pteriidae</taxon>
        <taxon>Pinctada</taxon>
    </lineage>
</organism>
<evidence type="ECO:0000259" key="1">
    <source>
        <dbReference type="PROSITE" id="PS50878"/>
    </source>
</evidence>
<name>A0AA88XEX6_PINIB</name>
<dbReference type="Pfam" id="PF00078">
    <property type="entry name" value="RVT_1"/>
    <property type="match status" value="1"/>
</dbReference>
<dbReference type="PROSITE" id="PS50878">
    <property type="entry name" value="RT_POL"/>
    <property type="match status" value="1"/>
</dbReference>
<dbReference type="PANTHER" id="PTHR19446">
    <property type="entry name" value="REVERSE TRANSCRIPTASES"/>
    <property type="match status" value="1"/>
</dbReference>
<protein>
    <recommendedName>
        <fullName evidence="1">Reverse transcriptase domain-containing protein</fullName>
    </recommendedName>
</protein>
<feature type="domain" description="Reverse transcriptase" evidence="1">
    <location>
        <begin position="321"/>
        <end position="579"/>
    </location>
</feature>
<evidence type="ECO:0000313" key="2">
    <source>
        <dbReference type="EMBL" id="KAK3084019.1"/>
    </source>
</evidence>
<comment type="caution">
    <text evidence="2">The sequence shown here is derived from an EMBL/GenBank/DDBJ whole genome shotgun (WGS) entry which is preliminary data.</text>
</comment>
<proteinExistence type="predicted"/>
<dbReference type="EMBL" id="VSWD01000013">
    <property type="protein sequence ID" value="KAK3084019.1"/>
    <property type="molecule type" value="Genomic_DNA"/>
</dbReference>
<gene>
    <name evidence="2" type="ORF">FSP39_006883</name>
</gene>
<sequence length="579" mass="66629">MLEYIFVSKTSLPYLCAYSVFKEGTISMTSDHLPICVDISVHCKRHELLISSTSLPAWYKASSDDISNYQSTLSRKLSALDSFNLSNISDLDMFCDEFTRILRESANETIPCAGYCPFKRPDWTKEVKELHELERSKRRVWILEGRPRGMSFDSFREYKRAKRSFRNALTLAHDQYIQETFRDIDEAAECDVRLFWKLIHKQKPRSSRHYPEIVDKHGNSYNDPSGVAECFADHFQDIYTPCDETFDQDFKDVVDCEFDEIKYRCLNDDHFHGGDITIDDVSKALRNLKLRKAPGDDKITNEHLKYGGKTAIDYLLALLRAIIKIGKIPTSWKKGIIVPIQKGGSNDKRSCNNYRPVALLSSMLKTFEYILKERMERATDDSFPHAQQQGFRAQLGCLTASFIAQETILHNVENGSNVYTCFLDTRKAFDTVWRNGLLVKLYKLGVSGRLWTLICDSHTDTSSAVVVNFTQSRWFPVLQEVRQGGVTSTYLYLVFINDLIINLENSVCNLGILNTQSNCPTLADDVMCIALSPKDLQTMLDVAYQYARSWRFIFNARVDLRSQRTWGTKTFIVKDDFPF</sequence>
<dbReference type="Proteomes" id="UP001186944">
    <property type="component" value="Unassembled WGS sequence"/>
</dbReference>
<evidence type="ECO:0000313" key="3">
    <source>
        <dbReference type="Proteomes" id="UP001186944"/>
    </source>
</evidence>
<keyword evidence="3" id="KW-1185">Reference proteome</keyword>
<dbReference type="CDD" id="cd01650">
    <property type="entry name" value="RT_nLTR_like"/>
    <property type="match status" value="1"/>
</dbReference>
<reference evidence="2" key="1">
    <citation type="submission" date="2019-08" db="EMBL/GenBank/DDBJ databases">
        <title>The improved chromosome-level genome for the pearl oyster Pinctada fucata martensii using PacBio sequencing and Hi-C.</title>
        <authorList>
            <person name="Zheng Z."/>
        </authorList>
    </citation>
    <scope>NUCLEOTIDE SEQUENCE</scope>
    <source>
        <strain evidence="2">ZZ-2019</strain>
        <tissue evidence="2">Adductor muscle</tissue>
    </source>
</reference>
<accession>A0AA88XEX6</accession>